<comment type="caution">
    <text evidence="7">The sequence shown here is derived from an EMBL/GenBank/DDBJ whole genome shotgun (WGS) entry which is preliminary data.</text>
</comment>
<comment type="similarity">
    <text evidence="5">Belongs to the protease inhibitor I48 family.</text>
</comment>
<dbReference type="Pfam" id="PF10467">
    <property type="entry name" value="Inhibitor_I48"/>
    <property type="match status" value="1"/>
</dbReference>
<evidence type="ECO:0000256" key="5">
    <source>
        <dbReference type="ARBA" id="ARBA00025775"/>
    </source>
</evidence>
<name>A0A8H3DMI2_9AGAM</name>
<evidence type="ECO:0000256" key="4">
    <source>
        <dbReference type="ARBA" id="ARBA00024855"/>
    </source>
</evidence>
<evidence type="ECO:0000256" key="6">
    <source>
        <dbReference type="SAM" id="MobiDB-lite"/>
    </source>
</evidence>
<evidence type="ECO:0000256" key="2">
    <source>
        <dbReference type="ARBA" id="ARBA00022690"/>
    </source>
</evidence>
<evidence type="ECO:0000313" key="8">
    <source>
        <dbReference type="Proteomes" id="UP000663853"/>
    </source>
</evidence>
<keyword evidence="3" id="KW-0789">Thiol protease inhibitor</keyword>
<keyword evidence="2" id="KW-0646">Protease inhibitor</keyword>
<comment type="function">
    <text evidence="4">Binds and inhibits cysteine proteinases. Inhibits most strongly papain and cathepsin L, more weakly bromelain and cathepsin B while it is completely ineffective against cathepsin H.</text>
</comment>
<comment type="subunit">
    <text evidence="1">Homodimer.</text>
</comment>
<dbReference type="EMBL" id="CAJMXA010004037">
    <property type="protein sequence ID" value="CAE6532371.1"/>
    <property type="molecule type" value="Genomic_DNA"/>
</dbReference>
<organism evidence="7 8">
    <name type="scientific">Rhizoctonia solani</name>
    <dbReference type="NCBI Taxonomy" id="456999"/>
    <lineage>
        <taxon>Eukaryota</taxon>
        <taxon>Fungi</taxon>
        <taxon>Dikarya</taxon>
        <taxon>Basidiomycota</taxon>
        <taxon>Agaricomycotina</taxon>
        <taxon>Agaricomycetes</taxon>
        <taxon>Cantharellales</taxon>
        <taxon>Ceratobasidiaceae</taxon>
        <taxon>Rhizoctonia</taxon>
    </lineage>
</organism>
<dbReference type="AlphaFoldDB" id="A0A8H3DMI2"/>
<protein>
    <submittedName>
        <fullName evidence="7">Uncharacterized protein</fullName>
    </submittedName>
</protein>
<reference evidence="7" key="1">
    <citation type="submission" date="2021-01" db="EMBL/GenBank/DDBJ databases">
        <authorList>
            <person name="Kaushik A."/>
        </authorList>
    </citation>
    <scope>NUCLEOTIDE SEQUENCE</scope>
    <source>
        <strain evidence="7">AG6-10EEA</strain>
    </source>
</reference>
<evidence type="ECO:0000256" key="1">
    <source>
        <dbReference type="ARBA" id="ARBA00011738"/>
    </source>
</evidence>
<accession>A0A8H3DMI2</accession>
<sequence>MSGHLPHDGIYKLHYLPHGLEVEGGYVATNSQGARNKPINAAPDGSESQGKQTWEVKRVGEGRVQILHAPRKHNGYTGRVGFHNNSEKYGTSIVLSFMSNYLLEHIKDDIWRIRPTGDWPGVDPVVGLNLERHDETLAINACSLEPGPRPAWRFVPTSH</sequence>
<gene>
    <name evidence="7" type="ORF">RDB_LOCUS170140</name>
</gene>
<feature type="region of interest" description="Disordered" evidence="6">
    <location>
        <begin position="31"/>
        <end position="52"/>
    </location>
</feature>
<dbReference type="GO" id="GO:0004869">
    <property type="term" value="F:cysteine-type endopeptidase inhibitor activity"/>
    <property type="evidence" value="ECO:0007669"/>
    <property type="project" value="UniProtKB-KW"/>
</dbReference>
<proteinExistence type="inferred from homology"/>
<dbReference type="InterPro" id="IPR019508">
    <property type="entry name" value="Prot_inh_I48_clitocypin"/>
</dbReference>
<dbReference type="Proteomes" id="UP000663853">
    <property type="component" value="Unassembled WGS sequence"/>
</dbReference>
<evidence type="ECO:0000256" key="3">
    <source>
        <dbReference type="ARBA" id="ARBA00022704"/>
    </source>
</evidence>
<dbReference type="Gene3D" id="2.80.10.50">
    <property type="match status" value="1"/>
</dbReference>
<evidence type="ECO:0000313" key="7">
    <source>
        <dbReference type="EMBL" id="CAE6532371.1"/>
    </source>
</evidence>